<keyword evidence="2" id="KW-1185">Reference proteome</keyword>
<name>A0AAE0IDV6_9PEZI</name>
<evidence type="ECO:0000313" key="2">
    <source>
        <dbReference type="Proteomes" id="UP001286456"/>
    </source>
</evidence>
<organism evidence="1 2">
    <name type="scientific">Cercophora scortea</name>
    <dbReference type="NCBI Taxonomy" id="314031"/>
    <lineage>
        <taxon>Eukaryota</taxon>
        <taxon>Fungi</taxon>
        <taxon>Dikarya</taxon>
        <taxon>Ascomycota</taxon>
        <taxon>Pezizomycotina</taxon>
        <taxon>Sordariomycetes</taxon>
        <taxon>Sordariomycetidae</taxon>
        <taxon>Sordariales</taxon>
        <taxon>Lasiosphaeriaceae</taxon>
        <taxon>Cercophora</taxon>
    </lineage>
</organism>
<dbReference type="EMBL" id="JAUEPO010000004">
    <property type="protein sequence ID" value="KAK3323189.1"/>
    <property type="molecule type" value="Genomic_DNA"/>
</dbReference>
<dbReference type="Proteomes" id="UP001286456">
    <property type="component" value="Unassembled WGS sequence"/>
</dbReference>
<proteinExistence type="predicted"/>
<sequence>MASLPSLPRELQDKIAINLCTHCTPTTHTAHEKPDKLKPCLDPGSATFQYYYDEQENIGALASLCLVSKACHKFATPFLYHSPLATSNPHKASYVSLTRTILQRPDLACHVSHLSRGGWYRGDESEEVPCQMLSPDDVELFKAAVAKYYHEPDGGFTDVNDWPLMDNHALDFDRDLQDRLGPDHLYAVTAMEHARFESALVSLIMAACPNLEKIEIILGWHPFFRFPAPGTVLPHLKSLEVVYTMREQCNYLLNGLDGVDKILCAAPNLTRLTTWRLQNIIGGAGNYMTFRKPAEVLRLCVPWIWLKAIPVTLRELVLDHSELVHSDLAKLLNACPFMERIRIQLMAGKYNWRYAPDALQGALVASPCASTIRTLEIDPSMRLHAARTRDFMLGRGGAMASLASLEALEELEIDTTSIWLANRERRNAEVLVNLLPASIRTFKLARGRDGLDRPKGLFAAVMELARWAPSQFPALKTVEIFGLDYDQAEKARVAFEKHDVVFRFCPWARQMPSWLA</sequence>
<protein>
    <submittedName>
        <fullName evidence="1">Uncharacterized protein</fullName>
    </submittedName>
</protein>
<dbReference type="AlphaFoldDB" id="A0AAE0IDV6"/>
<evidence type="ECO:0000313" key="1">
    <source>
        <dbReference type="EMBL" id="KAK3323189.1"/>
    </source>
</evidence>
<comment type="caution">
    <text evidence="1">The sequence shown here is derived from an EMBL/GenBank/DDBJ whole genome shotgun (WGS) entry which is preliminary data.</text>
</comment>
<reference evidence="1" key="2">
    <citation type="submission" date="2023-06" db="EMBL/GenBank/DDBJ databases">
        <authorList>
            <consortium name="Lawrence Berkeley National Laboratory"/>
            <person name="Haridas S."/>
            <person name="Hensen N."/>
            <person name="Bonometti L."/>
            <person name="Westerberg I."/>
            <person name="Brannstrom I.O."/>
            <person name="Guillou S."/>
            <person name="Cros-Aarteil S."/>
            <person name="Calhoun S."/>
            <person name="Kuo A."/>
            <person name="Mondo S."/>
            <person name="Pangilinan J."/>
            <person name="Riley R."/>
            <person name="Labutti K."/>
            <person name="Andreopoulos B."/>
            <person name="Lipzen A."/>
            <person name="Chen C."/>
            <person name="Yanf M."/>
            <person name="Daum C."/>
            <person name="Ng V."/>
            <person name="Clum A."/>
            <person name="Steindorff A."/>
            <person name="Ohm R."/>
            <person name="Martin F."/>
            <person name="Silar P."/>
            <person name="Natvig D."/>
            <person name="Lalanne C."/>
            <person name="Gautier V."/>
            <person name="Ament-Velasquez S.L."/>
            <person name="Kruys A."/>
            <person name="Hutchinson M.I."/>
            <person name="Powell A.J."/>
            <person name="Barry K."/>
            <person name="Miller A.N."/>
            <person name="Grigoriev I.V."/>
            <person name="Debuchy R."/>
            <person name="Gladieux P."/>
            <person name="Thoren M.H."/>
            <person name="Johannesson H."/>
        </authorList>
    </citation>
    <scope>NUCLEOTIDE SEQUENCE</scope>
    <source>
        <strain evidence="1">SMH4131-1</strain>
    </source>
</reference>
<gene>
    <name evidence="1" type="ORF">B0T19DRAFT_401532</name>
</gene>
<accession>A0AAE0IDV6</accession>
<reference evidence="1" key="1">
    <citation type="journal article" date="2023" name="Mol. Phylogenet. Evol.">
        <title>Genome-scale phylogeny and comparative genomics of the fungal order Sordariales.</title>
        <authorList>
            <person name="Hensen N."/>
            <person name="Bonometti L."/>
            <person name="Westerberg I."/>
            <person name="Brannstrom I.O."/>
            <person name="Guillou S."/>
            <person name="Cros-Aarteil S."/>
            <person name="Calhoun S."/>
            <person name="Haridas S."/>
            <person name="Kuo A."/>
            <person name="Mondo S."/>
            <person name="Pangilinan J."/>
            <person name="Riley R."/>
            <person name="LaButti K."/>
            <person name="Andreopoulos B."/>
            <person name="Lipzen A."/>
            <person name="Chen C."/>
            <person name="Yan M."/>
            <person name="Daum C."/>
            <person name="Ng V."/>
            <person name="Clum A."/>
            <person name="Steindorff A."/>
            <person name="Ohm R.A."/>
            <person name="Martin F."/>
            <person name="Silar P."/>
            <person name="Natvig D.O."/>
            <person name="Lalanne C."/>
            <person name="Gautier V."/>
            <person name="Ament-Velasquez S.L."/>
            <person name="Kruys A."/>
            <person name="Hutchinson M.I."/>
            <person name="Powell A.J."/>
            <person name="Barry K."/>
            <person name="Miller A.N."/>
            <person name="Grigoriev I.V."/>
            <person name="Debuchy R."/>
            <person name="Gladieux P."/>
            <person name="Hiltunen Thoren M."/>
            <person name="Johannesson H."/>
        </authorList>
    </citation>
    <scope>NUCLEOTIDE SEQUENCE</scope>
    <source>
        <strain evidence="1">SMH4131-1</strain>
    </source>
</reference>